<dbReference type="GO" id="GO:0008270">
    <property type="term" value="F:zinc ion binding"/>
    <property type="evidence" value="ECO:0007669"/>
    <property type="project" value="InterPro"/>
</dbReference>
<dbReference type="PANTHER" id="PTHR43694:SF1">
    <property type="entry name" value="RIBONUCLEASE J"/>
    <property type="match status" value="1"/>
</dbReference>
<comment type="similarity">
    <text evidence="9">Belongs to the metallo-beta-lactamase superfamily. RNA-metabolizing metallo-beta-lactamase-like family. Bacterial RNase J subfamily.</text>
</comment>
<dbReference type="SMART" id="SM00849">
    <property type="entry name" value="Lactamase_B"/>
    <property type="match status" value="1"/>
</dbReference>
<dbReference type="InterPro" id="IPR030854">
    <property type="entry name" value="RNase_J_bac"/>
</dbReference>
<dbReference type="Gene3D" id="3.60.15.10">
    <property type="entry name" value="Ribonuclease Z/Hydroxyacylglutathione hydrolase-like"/>
    <property type="match status" value="1"/>
</dbReference>
<dbReference type="PANTHER" id="PTHR43694">
    <property type="entry name" value="RIBONUCLEASE J"/>
    <property type="match status" value="1"/>
</dbReference>
<dbReference type="GO" id="GO:0003723">
    <property type="term" value="F:RNA binding"/>
    <property type="evidence" value="ECO:0007669"/>
    <property type="project" value="UniProtKB-UniRule"/>
</dbReference>
<dbReference type="InterPro" id="IPR042173">
    <property type="entry name" value="RNase_J_2"/>
</dbReference>
<dbReference type="InterPro" id="IPR041636">
    <property type="entry name" value="RNase_J_C"/>
</dbReference>
<accession>H5UNR5</accession>
<dbReference type="RefSeq" id="WP_009481271.1">
    <property type="nucleotide sequence ID" value="NZ_BAFE01000009.1"/>
</dbReference>
<proteinExistence type="inferred from homology"/>
<sequence>MSNQHLDLPEPGPLAPGGVRVTPLGGLGEVGRNMTVIEHQGRLLVVDCGVLFPEDHHPGVDLILPDFSSIEDRLDDVEAVVLTHGHEDHIGAVPYLLRLKPDIPLIGSTLTLALVEAKLKEHRIKPYTLGVTEGRREQLGVFEVEFIAVNHSIPDALAVAIRTEDQLILHTGDFKMDQLPLDRRITDLRAFARLGEEGVDLFLVDSTNAEVPGFTVHEKDIYPAIERVFAKAQRRIIVACFSSHVHRVQQVLDAAAEYGRKVAIVGRSMVRNMGIAEDLGYLHVPPGVVVDFKKLGDYPEDRQVLICTGSQGEPMAALSRMANRDHKIEVGEGDTVLLASSLIPGNENAVYRVINGLMRLGADVVHKGNARVHVSGHASAGELLYCYNIIRPRNVMPVHGEWRHLVANGRLAEQTGVPSSNVVLAEDGYVVDLVGGKARIAGAVDCGYVYVDGSSVGATDEALLKDRRILRDEGFVTVVVGVDASTGRVTTGPEILARGFAEDVAVFENIAPQIKDAVEQAAAKGVTDTHQLQQVVRRTVGSYVGGKLRRRPMIIPVVIEA</sequence>
<comment type="subcellular location">
    <subcellularLocation>
        <location evidence="9">Cytoplasm</location>
    </subcellularLocation>
</comment>
<feature type="binding site" evidence="12">
    <location>
        <position position="86"/>
    </location>
    <ligand>
        <name>Zn(2+)</name>
        <dbReference type="ChEBI" id="CHEBI:29105"/>
        <label>1</label>
        <note>catalytic</note>
    </ligand>
</feature>
<dbReference type="SUPFAM" id="SSF56281">
    <property type="entry name" value="Metallo-hydrolase/oxidoreductase"/>
    <property type="match status" value="1"/>
</dbReference>
<dbReference type="Gene3D" id="3.10.20.580">
    <property type="match status" value="1"/>
</dbReference>
<dbReference type="Pfam" id="PF07521">
    <property type="entry name" value="RMMBL"/>
    <property type="match status" value="1"/>
</dbReference>
<dbReference type="CDD" id="cd07714">
    <property type="entry name" value="RNaseJ_MBL-fold"/>
    <property type="match status" value="1"/>
</dbReference>
<keyword evidence="5 9" id="KW-0378">Hydrolase</keyword>
<evidence type="ECO:0000256" key="2">
    <source>
        <dbReference type="ARBA" id="ARBA00022722"/>
    </source>
</evidence>
<keyword evidence="1 9" id="KW-0963">Cytoplasm</keyword>
<keyword evidence="8 9" id="KW-0694">RNA-binding</keyword>
<evidence type="ECO:0000259" key="13">
    <source>
        <dbReference type="SMART" id="SM00849"/>
    </source>
</evidence>
<dbReference type="GO" id="GO:0005737">
    <property type="term" value="C:cytoplasm"/>
    <property type="evidence" value="ECO:0007669"/>
    <property type="project" value="UniProtKB-SubCell"/>
</dbReference>
<dbReference type="OrthoDB" id="9770211at2"/>
<evidence type="ECO:0000256" key="12">
    <source>
        <dbReference type="PIRSR" id="PIRSR004803-3"/>
    </source>
</evidence>
<evidence type="ECO:0000256" key="7">
    <source>
        <dbReference type="ARBA" id="ARBA00022839"/>
    </source>
</evidence>
<organism evidence="14 15">
    <name type="scientific">Mobilicoccus pelagius NBRC 104925</name>
    <dbReference type="NCBI Taxonomy" id="1089455"/>
    <lineage>
        <taxon>Bacteria</taxon>
        <taxon>Bacillati</taxon>
        <taxon>Actinomycetota</taxon>
        <taxon>Actinomycetes</taxon>
        <taxon>Micrococcales</taxon>
        <taxon>Dermatophilaceae</taxon>
        <taxon>Mobilicoccus</taxon>
    </lineage>
</organism>
<comment type="function">
    <text evidence="9">An RNase that has 5'-3' exonuclease and possibly endonuclease activity. Involved in maturation of rRNA and in some organisms also mRNA maturation and/or decay.</text>
</comment>
<dbReference type="InterPro" id="IPR001279">
    <property type="entry name" value="Metallo-B-lactamas"/>
</dbReference>
<comment type="subunit">
    <text evidence="9">Homodimer, may be a subunit of the RNA degradosome.</text>
</comment>
<feature type="active site" description="Proton acceptor" evidence="10">
    <location>
        <position position="377"/>
    </location>
</feature>
<keyword evidence="6 12" id="KW-0862">Zinc</keyword>
<keyword evidence="4 9" id="KW-0255">Endonuclease</keyword>
<dbReference type="Pfam" id="PF00753">
    <property type="entry name" value="Lactamase_B"/>
    <property type="match status" value="1"/>
</dbReference>
<protein>
    <recommendedName>
        <fullName evidence="9">Ribonuclease J</fullName>
        <shortName evidence="9">RNase J</shortName>
        <ecNumber evidence="9">3.1.-.-</ecNumber>
    </recommendedName>
</protein>
<dbReference type="STRING" id="1089455.MOPEL_009_00630"/>
<feature type="binding site" evidence="12">
    <location>
        <position position="399"/>
    </location>
    <ligand>
        <name>Zn(2+)</name>
        <dbReference type="ChEBI" id="CHEBI:29105"/>
        <label>1</label>
        <note>catalytic</note>
    </ligand>
</feature>
<feature type="binding site" evidence="12">
    <location>
        <position position="59"/>
    </location>
    <ligand>
        <name>Ca(2+)</name>
        <dbReference type="ChEBI" id="CHEBI:29108"/>
    </ligand>
</feature>
<dbReference type="GO" id="GO:0006364">
    <property type="term" value="P:rRNA processing"/>
    <property type="evidence" value="ECO:0007669"/>
    <property type="project" value="UniProtKB-UniRule"/>
</dbReference>
<dbReference type="HAMAP" id="MF_01491">
    <property type="entry name" value="RNase_J_bact"/>
    <property type="match status" value="1"/>
</dbReference>
<dbReference type="AlphaFoldDB" id="H5UNR5"/>
<evidence type="ECO:0000256" key="9">
    <source>
        <dbReference type="HAMAP-Rule" id="MF_01491"/>
    </source>
</evidence>
<evidence type="ECO:0000313" key="14">
    <source>
        <dbReference type="EMBL" id="GAB47373.1"/>
    </source>
</evidence>
<feature type="binding site" evidence="12">
    <location>
        <position position="61"/>
    </location>
    <ligand>
        <name>Ca(2+)</name>
        <dbReference type="ChEBI" id="CHEBI:29108"/>
    </ligand>
</feature>
<feature type="binding site" evidence="11">
    <location>
        <begin position="242"/>
        <end position="244"/>
    </location>
    <ligand>
        <name>substrate</name>
    </ligand>
</feature>
<reference evidence="14 15" key="1">
    <citation type="submission" date="2012-02" db="EMBL/GenBank/DDBJ databases">
        <title>Whole genome shotgun sequence of Mobilicoccus pelagius NBRC 104925.</title>
        <authorList>
            <person name="Yoshida Y."/>
            <person name="Hosoyama A."/>
            <person name="Tsuchikane K."/>
            <person name="Katsumata H."/>
            <person name="Yamazaki S."/>
            <person name="Fujita N."/>
        </authorList>
    </citation>
    <scope>NUCLEOTIDE SEQUENCE [LARGE SCALE GENOMIC DNA]</scope>
    <source>
        <strain evidence="14 15">NBRC 104925</strain>
    </source>
</reference>
<keyword evidence="7 9" id="KW-0269">Exonuclease</keyword>
<dbReference type="Pfam" id="PF17770">
    <property type="entry name" value="RNase_J_C"/>
    <property type="match status" value="1"/>
</dbReference>
<evidence type="ECO:0000256" key="5">
    <source>
        <dbReference type="ARBA" id="ARBA00022801"/>
    </source>
</evidence>
<dbReference type="GO" id="GO:0004534">
    <property type="term" value="F:5'-3' RNA exonuclease activity"/>
    <property type="evidence" value="ECO:0007669"/>
    <property type="project" value="UniProtKB-UniRule"/>
</dbReference>
<name>H5UNR5_9MICO</name>
<feature type="binding site" evidence="12">
    <location>
        <position position="84"/>
    </location>
    <ligand>
        <name>Zn(2+)</name>
        <dbReference type="ChEBI" id="CHEBI:29105"/>
        <label>1</label>
        <note>catalytic</note>
    </ligand>
</feature>
<feature type="active site" description="Proton donor" evidence="10">
    <location>
        <position position="205"/>
    </location>
</feature>
<keyword evidence="9" id="KW-0698">rRNA processing</keyword>
<comment type="caution">
    <text evidence="14">The sequence shown here is derived from an EMBL/GenBank/DDBJ whole genome shotgun (WGS) entry which is preliminary data.</text>
</comment>
<evidence type="ECO:0000256" key="11">
    <source>
        <dbReference type="PIRSR" id="PIRSR004803-2"/>
    </source>
</evidence>
<feature type="binding site" evidence="12">
    <location>
        <position position="88"/>
    </location>
    <ligand>
        <name>Zn(2+)</name>
        <dbReference type="ChEBI" id="CHEBI:29105"/>
        <label>1</label>
        <note>catalytic</note>
    </ligand>
</feature>
<dbReference type="InterPro" id="IPR036866">
    <property type="entry name" value="RibonucZ/Hydroxyglut_hydro"/>
</dbReference>
<dbReference type="InterPro" id="IPR004613">
    <property type="entry name" value="RNase_J"/>
</dbReference>
<evidence type="ECO:0000256" key="6">
    <source>
        <dbReference type="ARBA" id="ARBA00022833"/>
    </source>
</evidence>
<feature type="binding site" evidence="12">
    <location>
        <position position="173"/>
    </location>
    <ligand>
        <name>Zn(2+)</name>
        <dbReference type="ChEBI" id="CHEBI:29105"/>
        <label>1</label>
        <note>catalytic</note>
    </ligand>
</feature>
<dbReference type="PIRSF" id="PIRSF004803">
    <property type="entry name" value="RnjA"/>
    <property type="match status" value="1"/>
</dbReference>
<comment type="cofactor">
    <cofactor evidence="12">
        <name>Zn(2+)</name>
        <dbReference type="ChEBI" id="CHEBI:29105"/>
    </cofactor>
    <text evidence="12">Binds 2 Zn(2+) ions per subunit. It is not clear if Zn(2+) or Mg(2+) is physiologically important.</text>
</comment>
<dbReference type="InterPro" id="IPR055132">
    <property type="entry name" value="RNase_J_b_CASP"/>
</dbReference>
<keyword evidence="3 12" id="KW-0479">Metal-binding</keyword>
<evidence type="ECO:0000256" key="10">
    <source>
        <dbReference type="PIRSR" id="PIRSR004803-1"/>
    </source>
</evidence>
<evidence type="ECO:0000256" key="3">
    <source>
        <dbReference type="ARBA" id="ARBA00022723"/>
    </source>
</evidence>
<dbReference type="GO" id="GO:0004521">
    <property type="term" value="F:RNA endonuclease activity"/>
    <property type="evidence" value="ECO:0007669"/>
    <property type="project" value="UniProtKB-UniRule"/>
</dbReference>
<dbReference type="EMBL" id="BAFE01000009">
    <property type="protein sequence ID" value="GAB47373.1"/>
    <property type="molecule type" value="Genomic_DNA"/>
</dbReference>
<dbReference type="Gene3D" id="3.40.50.10710">
    <property type="entry name" value="Metallo-hydrolase/oxidoreductase"/>
    <property type="match status" value="1"/>
</dbReference>
<gene>
    <name evidence="9" type="primary">rnj</name>
    <name evidence="14" type="ORF">MOPEL_009_00630</name>
</gene>
<comment type="cofactor">
    <cofactor evidence="12">
        <name>Ca(2+)</name>
        <dbReference type="ChEBI" id="CHEBI:29108"/>
    </cofactor>
    <text evidence="12">Binds 1 Ca(2+) cation per subunit. Seen in 1 crystal structure, it is not clear if it is physiologically important.</text>
</comment>
<evidence type="ECO:0000313" key="15">
    <source>
        <dbReference type="Proteomes" id="UP000004367"/>
    </source>
</evidence>
<dbReference type="Pfam" id="PF22505">
    <property type="entry name" value="RNase_J_b_CASP"/>
    <property type="match status" value="1"/>
</dbReference>
<feature type="binding site" evidence="12">
    <location>
        <position position="151"/>
    </location>
    <ligand>
        <name>Zn(2+)</name>
        <dbReference type="ChEBI" id="CHEBI:29105"/>
        <label>1</label>
        <note>catalytic</note>
    </ligand>
</feature>
<dbReference type="Proteomes" id="UP000004367">
    <property type="component" value="Unassembled WGS sequence"/>
</dbReference>
<feature type="domain" description="Metallo-beta-lactamase" evidence="13">
    <location>
        <begin position="31"/>
        <end position="225"/>
    </location>
</feature>
<dbReference type="NCBIfam" id="TIGR00649">
    <property type="entry name" value="MG423"/>
    <property type="match status" value="1"/>
</dbReference>
<feature type="binding site" evidence="12">
    <location>
        <position position="89"/>
    </location>
    <ligand>
        <name>Zn(2+)</name>
        <dbReference type="ChEBI" id="CHEBI:29105"/>
        <label>1</label>
        <note>catalytic</note>
    </ligand>
</feature>
<dbReference type="eggNOG" id="COG0595">
    <property type="taxonomic scope" value="Bacteria"/>
</dbReference>
<keyword evidence="15" id="KW-1185">Reference proteome</keyword>
<feature type="binding site" evidence="9 11">
    <location>
        <begin position="373"/>
        <end position="377"/>
    </location>
    <ligand>
        <name>substrate</name>
    </ligand>
</feature>
<keyword evidence="2 9" id="KW-0540">Nuclease</keyword>
<evidence type="ECO:0000256" key="4">
    <source>
        <dbReference type="ARBA" id="ARBA00022759"/>
    </source>
</evidence>
<keyword evidence="12" id="KW-0106">Calcium</keyword>
<dbReference type="InterPro" id="IPR011108">
    <property type="entry name" value="RMMBL"/>
</dbReference>
<evidence type="ECO:0000256" key="8">
    <source>
        <dbReference type="ARBA" id="ARBA00022884"/>
    </source>
</evidence>
<evidence type="ECO:0000256" key="1">
    <source>
        <dbReference type="ARBA" id="ARBA00022490"/>
    </source>
</evidence>
<feature type="binding site" evidence="12">
    <location>
        <position position="452"/>
    </location>
    <ligand>
        <name>Ca(2+)</name>
        <dbReference type="ChEBI" id="CHEBI:29108"/>
    </ligand>
</feature>
<dbReference type="EC" id="3.1.-.-" evidence="9"/>